<sequence>MIRFVVTAGLCILLASNCYAEDRNISMSATPAELTQGETVQLNCKATGEWRLPLRSATITIVDGAGQTMVSGESMAIDRATANYNYTIPVNSQTGNWSYKCVLRDRSERERSTSSFAVTETTAALPPVVGPPEEEPPVQGPIADHNTITSYNGPATCIACHQKEADDMLNSLHMQWSGPTPDLINTNGEALGKAKGGINTFCTYAPSSKGACYSCHVRADGNAPHPPEATDVDCLMCHNDTYQRTFESDPSSAETVTNILGEEKTYVFGKVDGQGNYLTKPDFAKMPAGTTMVNLARTVHLPTTKSCLRCHAKAGGGDWTKRGDMGINSASATKEQDVHLAKDGANLSCVNCHAALDHKISGRGIDLRQTEADRPTCKACHTDAPHQSSTLNNHARGQVSCQVCHIREFAKGGATEMARDWRIPVWNQAFCSGQGGFVGEETKESNVKPEYVWFDGTSYVYNVGETISPDENGMYVMAKAHGSPFDGKSSIVPIKRHGTIMPLHESGKIIPPAIMWMFMTGDFDLAVVKGMEEQGMTGNYTLVEAEAEMLITHGVEPKGNAPTCTECHSGNGATPDGTRMLPFTALGYHEVPAKVLSCTLCHEQKSMSWQSMHTSHKSDGISCTSCHTPEPTGLVKSQSVLCSSCHERKSWRSEGHKKHIEKGFDCVKCHTFS</sequence>
<feature type="signal peptide" evidence="2">
    <location>
        <begin position="1"/>
        <end position="20"/>
    </location>
</feature>
<proteinExistence type="predicted"/>
<dbReference type="AlphaFoldDB" id="A0A1M7Y7H9"/>
<evidence type="ECO:0000256" key="1">
    <source>
        <dbReference type="ARBA" id="ARBA00022729"/>
    </source>
</evidence>
<dbReference type="STRING" id="1121416.SAMN02745220_02357"/>
<reference evidence="3 4" key="1">
    <citation type="submission" date="2016-12" db="EMBL/GenBank/DDBJ databases">
        <authorList>
            <person name="Song W.-J."/>
            <person name="Kurnit D.M."/>
        </authorList>
    </citation>
    <scope>NUCLEOTIDE SEQUENCE [LARGE SCALE GENOMIC DNA]</scope>
    <source>
        <strain evidence="3 4">DSM 18488</strain>
    </source>
</reference>
<dbReference type="PANTHER" id="PTHR35038:SF8">
    <property type="entry name" value="C-TYPE POLYHEME CYTOCHROME OMCC"/>
    <property type="match status" value="1"/>
</dbReference>
<evidence type="ECO:0000313" key="4">
    <source>
        <dbReference type="Proteomes" id="UP000184603"/>
    </source>
</evidence>
<evidence type="ECO:0000313" key="3">
    <source>
        <dbReference type="EMBL" id="SHO48541.1"/>
    </source>
</evidence>
<accession>A0A1M7Y7H9</accession>
<dbReference type="InterPro" id="IPR051829">
    <property type="entry name" value="Multiheme_Cytochr_ET"/>
</dbReference>
<organism evidence="3 4">
    <name type="scientific">Desulfopila aestuarii DSM 18488</name>
    <dbReference type="NCBI Taxonomy" id="1121416"/>
    <lineage>
        <taxon>Bacteria</taxon>
        <taxon>Pseudomonadati</taxon>
        <taxon>Thermodesulfobacteriota</taxon>
        <taxon>Desulfobulbia</taxon>
        <taxon>Desulfobulbales</taxon>
        <taxon>Desulfocapsaceae</taxon>
        <taxon>Desulfopila</taxon>
    </lineage>
</organism>
<dbReference type="InterPro" id="IPR036280">
    <property type="entry name" value="Multihaem_cyt_sf"/>
</dbReference>
<dbReference type="OrthoDB" id="9788513at2"/>
<dbReference type="SUPFAM" id="SSF48695">
    <property type="entry name" value="Multiheme cytochromes"/>
    <property type="match status" value="2"/>
</dbReference>
<name>A0A1M7Y7H9_9BACT</name>
<gene>
    <name evidence="3" type="ORF">SAMN02745220_02357</name>
</gene>
<keyword evidence="1 2" id="KW-0732">Signal</keyword>
<dbReference type="Gene3D" id="3.90.10.10">
    <property type="entry name" value="Cytochrome C3"/>
    <property type="match status" value="1"/>
</dbReference>
<dbReference type="PANTHER" id="PTHR35038">
    <property type="entry name" value="DISSIMILATORY SULFITE REDUCTASE SIRA"/>
    <property type="match status" value="1"/>
</dbReference>
<protein>
    <submittedName>
        <fullName evidence="3">Cytochrome c554 and c-prime</fullName>
    </submittedName>
</protein>
<feature type="chain" id="PRO_5012229859" evidence="2">
    <location>
        <begin position="21"/>
        <end position="673"/>
    </location>
</feature>
<dbReference type="RefSeq" id="WP_073613652.1">
    <property type="nucleotide sequence ID" value="NZ_FRFE01000010.1"/>
</dbReference>
<keyword evidence="4" id="KW-1185">Reference proteome</keyword>
<dbReference type="EMBL" id="FRFE01000010">
    <property type="protein sequence ID" value="SHO48541.1"/>
    <property type="molecule type" value="Genomic_DNA"/>
</dbReference>
<evidence type="ECO:0000256" key="2">
    <source>
        <dbReference type="SAM" id="SignalP"/>
    </source>
</evidence>
<dbReference type="InterPro" id="IPR024673">
    <property type="entry name" value="Octahem_Cyt_c"/>
</dbReference>
<dbReference type="Pfam" id="PF11783">
    <property type="entry name" value="Cytochrome_cB"/>
    <property type="match status" value="1"/>
</dbReference>
<dbReference type="Proteomes" id="UP000184603">
    <property type="component" value="Unassembled WGS sequence"/>
</dbReference>